<evidence type="ECO:0000313" key="1">
    <source>
        <dbReference type="EMBL" id="OWZ17249.1"/>
    </source>
</evidence>
<organism evidence="1 2">
    <name type="scientific">Phytophthora megakarya</name>
    <dbReference type="NCBI Taxonomy" id="4795"/>
    <lineage>
        <taxon>Eukaryota</taxon>
        <taxon>Sar</taxon>
        <taxon>Stramenopiles</taxon>
        <taxon>Oomycota</taxon>
        <taxon>Peronosporomycetes</taxon>
        <taxon>Peronosporales</taxon>
        <taxon>Peronosporaceae</taxon>
        <taxon>Phytophthora</taxon>
    </lineage>
</organism>
<accession>A0A225WJE5</accession>
<reference evidence="2" key="1">
    <citation type="submission" date="2017-03" db="EMBL/GenBank/DDBJ databases">
        <title>Phytopthora megakarya and P. palmivora, two closely related causual agents of cacao black pod achieved similar genome size and gene model numbers by different mechanisms.</title>
        <authorList>
            <person name="Ali S."/>
            <person name="Shao J."/>
            <person name="Larry D.J."/>
            <person name="Kronmiller B."/>
            <person name="Shen D."/>
            <person name="Strem M.D."/>
            <person name="Melnick R.L."/>
            <person name="Guiltinan M.J."/>
            <person name="Tyler B.M."/>
            <person name="Meinhardt L.W."/>
            <person name="Bailey B.A."/>
        </authorList>
    </citation>
    <scope>NUCLEOTIDE SEQUENCE [LARGE SCALE GENOMIC DNA]</scope>
    <source>
        <strain evidence="2">zdho120</strain>
    </source>
</reference>
<protein>
    <submittedName>
        <fullName evidence="1">Polyprotein</fullName>
    </submittedName>
</protein>
<dbReference type="Proteomes" id="UP000198211">
    <property type="component" value="Unassembled WGS sequence"/>
</dbReference>
<keyword evidence="2" id="KW-1185">Reference proteome</keyword>
<gene>
    <name evidence="1" type="ORF">PHMEG_0008839</name>
</gene>
<dbReference type="AlphaFoldDB" id="A0A225WJE5"/>
<dbReference type="EMBL" id="NBNE01000785">
    <property type="protein sequence ID" value="OWZ17249.1"/>
    <property type="molecule type" value="Genomic_DNA"/>
</dbReference>
<comment type="caution">
    <text evidence="1">The sequence shown here is derived from an EMBL/GenBank/DDBJ whole genome shotgun (WGS) entry which is preliminary data.</text>
</comment>
<proteinExistence type="predicted"/>
<name>A0A225WJE5_9STRA</name>
<evidence type="ECO:0000313" key="2">
    <source>
        <dbReference type="Proteomes" id="UP000198211"/>
    </source>
</evidence>
<sequence>MSQVLMSDGSGVTLGHDSFPHLTRIEWKALHRLVAISGKFVVTSMQSSAASFQQCQAAQEFIEREIAVADR</sequence>
<dbReference type="OrthoDB" id="99746at2759"/>